<evidence type="ECO:0000313" key="4">
    <source>
        <dbReference type="Proteomes" id="UP000092600"/>
    </source>
</evidence>
<dbReference type="Pfam" id="PF03101">
    <property type="entry name" value="FAR1"/>
    <property type="match status" value="1"/>
</dbReference>
<evidence type="ECO:0000259" key="2">
    <source>
        <dbReference type="Pfam" id="PF03101"/>
    </source>
</evidence>
<protein>
    <recommendedName>
        <fullName evidence="2">FAR1 domain-containing protein</fullName>
    </recommendedName>
</protein>
<dbReference type="PANTHER" id="PTHR46328:SF27">
    <property type="entry name" value="OS12G0287500 PROTEIN"/>
    <property type="match status" value="1"/>
</dbReference>
<evidence type="ECO:0000256" key="1">
    <source>
        <dbReference type="SAM" id="MobiDB-lite"/>
    </source>
</evidence>
<organism evidence="3 4">
    <name type="scientific">Ananas comosus</name>
    <name type="common">Pineapple</name>
    <name type="synonym">Ananas ananas</name>
    <dbReference type="NCBI Taxonomy" id="4615"/>
    <lineage>
        <taxon>Eukaryota</taxon>
        <taxon>Viridiplantae</taxon>
        <taxon>Streptophyta</taxon>
        <taxon>Embryophyta</taxon>
        <taxon>Tracheophyta</taxon>
        <taxon>Spermatophyta</taxon>
        <taxon>Magnoliopsida</taxon>
        <taxon>Liliopsida</taxon>
        <taxon>Poales</taxon>
        <taxon>Bromeliaceae</taxon>
        <taxon>Bromelioideae</taxon>
        <taxon>Ananas</taxon>
    </lineage>
</organism>
<dbReference type="Proteomes" id="UP000092600">
    <property type="component" value="Unassembled WGS sequence"/>
</dbReference>
<comment type="caution">
    <text evidence="3">The sequence shown here is derived from an EMBL/GenBank/DDBJ whole genome shotgun (WGS) entry which is preliminary data.</text>
</comment>
<feature type="region of interest" description="Disordered" evidence="1">
    <location>
        <begin position="1"/>
        <end position="37"/>
    </location>
</feature>
<dbReference type="InterPro" id="IPR004330">
    <property type="entry name" value="FAR1_DNA_bnd_dom"/>
</dbReference>
<name>A0A199UPD6_ANACO</name>
<evidence type="ECO:0000313" key="3">
    <source>
        <dbReference type="EMBL" id="OAY66490.1"/>
    </source>
</evidence>
<accession>A0A199UPD6</accession>
<dbReference type="PANTHER" id="PTHR46328">
    <property type="entry name" value="FAR-RED IMPAIRED RESPONSIVE (FAR1) FAMILY PROTEIN-RELATED"/>
    <property type="match status" value="1"/>
</dbReference>
<sequence>MTYCCSKAGHSKPTSQDKSEHKKSQGSHTPKKDCPNRRTNCKAHVVLKINDRGKWVITVVANEHNHELMASPFKTHEFENAWATMIDKYQLHENNHVRLLWNIRYQ</sequence>
<proteinExistence type="predicted"/>
<reference evidence="3 4" key="1">
    <citation type="journal article" date="2016" name="DNA Res.">
        <title>The draft genome of MD-2 pineapple using hybrid error correction of long reads.</title>
        <authorList>
            <person name="Redwan R.M."/>
            <person name="Saidin A."/>
            <person name="Kumar S.V."/>
        </authorList>
    </citation>
    <scope>NUCLEOTIDE SEQUENCE [LARGE SCALE GENOMIC DNA]</scope>
    <source>
        <strain evidence="4">cv. MD2</strain>
        <tissue evidence="3">Leaf</tissue>
    </source>
</reference>
<feature type="domain" description="FAR1" evidence="2">
    <location>
        <begin position="2"/>
        <end position="69"/>
    </location>
</feature>
<dbReference type="EMBL" id="LSRQ01006176">
    <property type="protein sequence ID" value="OAY66490.1"/>
    <property type="molecule type" value="Genomic_DNA"/>
</dbReference>
<gene>
    <name evidence="3" type="ORF">ACMD2_17620</name>
</gene>
<dbReference type="AlphaFoldDB" id="A0A199UPD6"/>